<keyword evidence="4" id="KW-1185">Reference proteome</keyword>
<dbReference type="SUPFAM" id="SSF56281">
    <property type="entry name" value="Metallo-hydrolase/oxidoreductase"/>
    <property type="match status" value="1"/>
</dbReference>
<evidence type="ECO:0000256" key="1">
    <source>
        <dbReference type="ARBA" id="ARBA00005250"/>
    </source>
</evidence>
<accession>A0A1H9GSH9</accession>
<dbReference type="RefSeq" id="WP_091356968.1">
    <property type="nucleotide sequence ID" value="NZ_AP025284.1"/>
</dbReference>
<dbReference type="OrthoDB" id="9802991at2"/>
<proteinExistence type="inferred from homology"/>
<dbReference type="InterPro" id="IPR036866">
    <property type="entry name" value="RibonucZ/Hydroxyglut_hydro"/>
</dbReference>
<gene>
    <name evidence="3" type="ORF">SAMN03080615_01861</name>
</gene>
<protein>
    <submittedName>
        <fullName evidence="3">Glyoxylase, beta-lactamase superfamily II</fullName>
    </submittedName>
</protein>
<organism evidence="3 4">
    <name type="scientific">Amphritea atlantica</name>
    <dbReference type="NCBI Taxonomy" id="355243"/>
    <lineage>
        <taxon>Bacteria</taxon>
        <taxon>Pseudomonadati</taxon>
        <taxon>Pseudomonadota</taxon>
        <taxon>Gammaproteobacteria</taxon>
        <taxon>Oceanospirillales</taxon>
        <taxon>Oceanospirillaceae</taxon>
        <taxon>Amphritea</taxon>
    </lineage>
</organism>
<dbReference type="Pfam" id="PF00753">
    <property type="entry name" value="Lactamase_B"/>
    <property type="match status" value="1"/>
</dbReference>
<reference evidence="4" key="1">
    <citation type="submission" date="2016-10" db="EMBL/GenBank/DDBJ databases">
        <authorList>
            <person name="Varghese N."/>
            <person name="Submissions S."/>
        </authorList>
    </citation>
    <scope>NUCLEOTIDE SEQUENCE [LARGE SCALE GENOMIC DNA]</scope>
    <source>
        <strain evidence="4">DSM 18887</strain>
    </source>
</reference>
<dbReference type="PANTHER" id="PTHR42951:SF4">
    <property type="entry name" value="ACYL-COENZYME A THIOESTERASE MBLAC2"/>
    <property type="match status" value="1"/>
</dbReference>
<dbReference type="AlphaFoldDB" id="A0A1H9GSH9"/>
<dbReference type="STRING" id="355243.SAMN03080615_01861"/>
<evidence type="ECO:0000313" key="3">
    <source>
        <dbReference type="EMBL" id="SEQ52973.1"/>
    </source>
</evidence>
<evidence type="ECO:0000313" key="4">
    <source>
        <dbReference type="Proteomes" id="UP000198749"/>
    </source>
</evidence>
<dbReference type="PANTHER" id="PTHR42951">
    <property type="entry name" value="METALLO-BETA-LACTAMASE DOMAIN-CONTAINING"/>
    <property type="match status" value="1"/>
</dbReference>
<dbReference type="SMART" id="SM00849">
    <property type="entry name" value="Lactamase_B"/>
    <property type="match status" value="1"/>
</dbReference>
<dbReference type="InterPro" id="IPR050855">
    <property type="entry name" value="NDM-1-like"/>
</dbReference>
<evidence type="ECO:0000259" key="2">
    <source>
        <dbReference type="SMART" id="SM00849"/>
    </source>
</evidence>
<name>A0A1H9GSH9_9GAMM</name>
<dbReference type="GO" id="GO:0017001">
    <property type="term" value="P:antibiotic catabolic process"/>
    <property type="evidence" value="ECO:0007669"/>
    <property type="project" value="UniProtKB-ARBA"/>
</dbReference>
<dbReference type="InterPro" id="IPR001279">
    <property type="entry name" value="Metallo-B-lactamas"/>
</dbReference>
<dbReference type="Gene3D" id="3.60.15.10">
    <property type="entry name" value="Ribonuclease Z/Hydroxyacylglutathione hydrolase-like"/>
    <property type="match status" value="1"/>
</dbReference>
<dbReference type="Proteomes" id="UP000198749">
    <property type="component" value="Unassembled WGS sequence"/>
</dbReference>
<comment type="similarity">
    <text evidence="1">Belongs to the metallo-beta-lactamase superfamily. Class-B beta-lactamase family.</text>
</comment>
<dbReference type="EMBL" id="FOGB01000004">
    <property type="protein sequence ID" value="SEQ52973.1"/>
    <property type="molecule type" value="Genomic_DNA"/>
</dbReference>
<feature type="domain" description="Metallo-beta-lactamase" evidence="2">
    <location>
        <begin position="32"/>
        <end position="236"/>
    </location>
</feature>
<sequence>MAIKIAEKWFERKKINDRLTLLWEPHVDPLIRCNIWHIRGRDADLLVDSGMGICSLKQAASDLFERSITAVATHTHHDHVGSLHEFSVRVVHRLEAPSMCSGAHKLPLLTADYPDDMKKALADVGCPLPEHSLLIAYPEKGFNPANVTLQGIEPTRLVDEGDRIDLGDLNFEVLHLPGHSPGSIALWEEKTGWFFSGDAIYDGPLLDNISGACVEDYLVTMERLLKLPVQSVYPGHDEIFGRSRHIEIARHYIQSKSL</sequence>